<dbReference type="PANTHER" id="PTHR48080:SF3">
    <property type="entry name" value="ENOLASE SUPERFAMILY MEMBER DDB_G0284701"/>
    <property type="match status" value="1"/>
</dbReference>
<sequence length="391" mass="42474">MKVLEQLSQIQHHIESIEVYRYDVDVQRNFSHGSWSNRIHGFIRITAAGQFGWGENIIAVNQDQLDLKAWLDSFQPLIGMRISDGIAWLMSHLQQNGSKATEMLETALVDLAGKLLGVPAIALLGLEGTEAVPGLYCILENDTEVVKEKARLSLEQGYRTHLKVKLFGDIELDKSVVQAARSVIGEEAFLVGDVNDGYRKKQSTDSLDDLTAAMLQLYAVGLNACEDPGSLTTEQWVELQNRVGGLQLLPDAPLRPAVTAIQSAAPGMGGIYNIHPGCAGSLIHAVELARTIQGFGAKLMIGDDSLVGPACTVWQQLAIGLGADWVEALEKPGESEGFESCVLTQATSRSAEGRVCVTEPAAGFGLFIDQERLLAVCKDYYHISQEQTAQQ</sequence>
<dbReference type="EMBL" id="JAOQIO010000113">
    <property type="protein sequence ID" value="MCU6797059.1"/>
    <property type="molecule type" value="Genomic_DNA"/>
</dbReference>
<dbReference type="Gene3D" id="3.20.20.120">
    <property type="entry name" value="Enolase-like C-terminal domain"/>
    <property type="match status" value="1"/>
</dbReference>
<protein>
    <recommendedName>
        <fullName evidence="3">Enolase C-terminal domain-containing protein</fullName>
    </recommendedName>
</protein>
<accession>A0ABT2UQX7</accession>
<feature type="domain" description="Enolase C-terminal" evidence="3">
    <location>
        <begin position="147"/>
        <end position="371"/>
    </location>
</feature>
<evidence type="ECO:0000256" key="1">
    <source>
        <dbReference type="ARBA" id="ARBA00008031"/>
    </source>
</evidence>
<dbReference type="InterPro" id="IPR034593">
    <property type="entry name" value="DgoD-like"/>
</dbReference>
<dbReference type="InterPro" id="IPR029065">
    <property type="entry name" value="Enolase_C-like"/>
</dbReference>
<reference evidence="4 5" key="1">
    <citation type="submission" date="2022-09" db="EMBL/GenBank/DDBJ databases">
        <authorList>
            <person name="Han X.L."/>
            <person name="Wang Q."/>
            <person name="Lu T."/>
        </authorList>
    </citation>
    <scope>NUCLEOTIDE SEQUENCE [LARGE SCALE GENOMIC DNA]</scope>
    <source>
        <strain evidence="4 5">WQ 127069</strain>
    </source>
</reference>
<keyword evidence="2" id="KW-0479">Metal-binding</keyword>
<gene>
    <name evidence="4" type="ORF">OB236_33510</name>
</gene>
<dbReference type="SUPFAM" id="SSF54826">
    <property type="entry name" value="Enolase N-terminal domain-like"/>
    <property type="match status" value="1"/>
</dbReference>
<dbReference type="RefSeq" id="WP_262687886.1">
    <property type="nucleotide sequence ID" value="NZ_JAOQIO010000113.1"/>
</dbReference>
<comment type="caution">
    <text evidence="4">The sequence shown here is derived from an EMBL/GenBank/DDBJ whole genome shotgun (WGS) entry which is preliminary data.</text>
</comment>
<evidence type="ECO:0000313" key="4">
    <source>
        <dbReference type="EMBL" id="MCU6797059.1"/>
    </source>
</evidence>
<evidence type="ECO:0000259" key="3">
    <source>
        <dbReference type="Pfam" id="PF13378"/>
    </source>
</evidence>
<dbReference type="SUPFAM" id="SSF51604">
    <property type="entry name" value="Enolase C-terminal domain-like"/>
    <property type="match status" value="1"/>
</dbReference>
<proteinExistence type="inferred from homology"/>
<dbReference type="Pfam" id="PF13378">
    <property type="entry name" value="MR_MLE_C"/>
    <property type="match status" value="1"/>
</dbReference>
<keyword evidence="5" id="KW-1185">Reference proteome</keyword>
<dbReference type="InterPro" id="IPR036849">
    <property type="entry name" value="Enolase-like_C_sf"/>
</dbReference>
<comment type="similarity">
    <text evidence="1">Belongs to the mandelate racemase/muconate lactonizing enzyme family.</text>
</comment>
<evidence type="ECO:0000313" key="5">
    <source>
        <dbReference type="Proteomes" id="UP001652445"/>
    </source>
</evidence>
<organism evidence="4 5">
    <name type="scientific">Paenibacillus baimaensis</name>
    <dbReference type="NCBI Taxonomy" id="2982185"/>
    <lineage>
        <taxon>Bacteria</taxon>
        <taxon>Bacillati</taxon>
        <taxon>Bacillota</taxon>
        <taxon>Bacilli</taxon>
        <taxon>Bacillales</taxon>
        <taxon>Paenibacillaceae</taxon>
        <taxon>Paenibacillus</taxon>
    </lineage>
</organism>
<name>A0ABT2UQX7_9BACL</name>
<evidence type="ECO:0000256" key="2">
    <source>
        <dbReference type="ARBA" id="ARBA00022723"/>
    </source>
</evidence>
<dbReference type="PANTHER" id="PTHR48080">
    <property type="entry name" value="D-GALACTONATE DEHYDRATASE-RELATED"/>
    <property type="match status" value="1"/>
</dbReference>
<dbReference type="InterPro" id="IPR029017">
    <property type="entry name" value="Enolase-like_N"/>
</dbReference>
<dbReference type="Gene3D" id="3.30.390.10">
    <property type="entry name" value="Enolase-like, N-terminal domain"/>
    <property type="match status" value="1"/>
</dbReference>
<dbReference type="Proteomes" id="UP001652445">
    <property type="component" value="Unassembled WGS sequence"/>
</dbReference>